<sequence length="606" mass="63472">MVEQQRARPVVVGDRLLARLRDPRVEIRIVEDEPGHRVGQLVAVRGGGQAQDRPGVGEHVLDALGRILRVDGHEGGPGLGDRPDHRHRFEGTGDADGDEGLRSGAGADEDAGEPTGPGVEFAVGHAPVLAHHRLGVRHHRGDRAQDLRQGLRGAGRVAVRRDQPGDLVAADERQIPRGQVRVGEHRGQGAAESPAGGGGGVRVHQVGPVAGADLHGGASGVDRHAQHRLRGGGGRIVDGEHHRAGGGEGSEHGRVDLGVGGEIRVEGAHAPHQFGEGFGRVHRDAQRQHPPVVGHPDEDVVVAGQPRGERRGRGVQHRGDRGVGGAALGGGEARGERRGRDRQAVLDIDGGVVGGCGDRAGQLEAFGGVGEAFAPESGGGRGAAALLAEGHAGRMDRGDRTVGGAAQEVVEQVDEPVVVGAQFVLVVAVGVAAEVEEGPGRVAALIDVDQQVLDGTGGHDVELAADVAEHDLLPEQHDVDHRPGIAVRIAGGAGLAADVLEAEPLVSQRPGEFELHPPHQVGAGVARFDEDVQRRGVDEHAAGAAGHRGGAGEDRQVDHHVVAAGHPRQIARERRDHRRRRRQSRFVVHRGQRVDEFVREGVARQQ</sequence>
<feature type="region of interest" description="Disordered" evidence="1">
    <location>
        <begin position="231"/>
        <end position="254"/>
    </location>
</feature>
<gene>
    <name evidence="2" type="ORF">L618_002000000240</name>
</gene>
<organism evidence="2 3">
    <name type="scientific">Rhodococcus rhodochrous J45</name>
    <dbReference type="NCBI Taxonomy" id="935266"/>
    <lineage>
        <taxon>Bacteria</taxon>
        <taxon>Bacillati</taxon>
        <taxon>Actinomycetota</taxon>
        <taxon>Actinomycetes</taxon>
        <taxon>Mycobacteriales</taxon>
        <taxon>Nocardiaceae</taxon>
        <taxon>Rhodococcus</taxon>
    </lineage>
</organism>
<comment type="caution">
    <text evidence="2">The sequence shown here is derived from an EMBL/GenBank/DDBJ whole genome shotgun (WGS) entry which is preliminary data.</text>
</comment>
<feature type="compositionally biased region" description="Basic and acidic residues" evidence="1">
    <location>
        <begin position="308"/>
        <end position="321"/>
    </location>
</feature>
<reference evidence="2 3" key="1">
    <citation type="submission" date="2019-07" db="EMBL/GenBank/DDBJ databases">
        <title>Genome sequencing of lignin-degrading bacterial isolates.</title>
        <authorList>
            <person name="Gladden J."/>
        </authorList>
    </citation>
    <scope>NUCLEOTIDE SEQUENCE [LARGE SCALE GENOMIC DNA]</scope>
    <source>
        <strain evidence="2 3">J45</strain>
    </source>
</reference>
<feature type="region of interest" description="Disordered" evidence="1">
    <location>
        <begin position="181"/>
        <end position="200"/>
    </location>
</feature>
<evidence type="ECO:0000313" key="3">
    <source>
        <dbReference type="Proteomes" id="UP000317573"/>
    </source>
</evidence>
<dbReference type="EMBL" id="VLJT01000018">
    <property type="protein sequence ID" value="TWH16740.1"/>
    <property type="molecule type" value="Genomic_DNA"/>
</dbReference>
<feature type="compositionally biased region" description="Basic and acidic residues" evidence="1">
    <location>
        <begin position="81"/>
        <end position="91"/>
    </location>
</feature>
<feature type="compositionally biased region" description="Gly residues" evidence="1">
    <location>
        <begin position="322"/>
        <end position="332"/>
    </location>
</feature>
<feature type="region of interest" description="Disordered" evidence="1">
    <location>
        <begin position="567"/>
        <end position="587"/>
    </location>
</feature>
<dbReference type="Proteomes" id="UP000317573">
    <property type="component" value="Unassembled WGS sequence"/>
</dbReference>
<dbReference type="AlphaFoldDB" id="A0A562E4I9"/>
<accession>A0A562E4I9</accession>
<feature type="compositionally biased region" description="Basic and acidic residues" evidence="1">
    <location>
        <begin position="237"/>
        <end position="254"/>
    </location>
</feature>
<dbReference type="AntiFam" id="ANF00178">
    <property type="entry name" value="Shadow ORF (opposite dhbF)"/>
</dbReference>
<protein>
    <submittedName>
        <fullName evidence="2">Uncharacterized protein</fullName>
    </submittedName>
</protein>
<proteinExistence type="predicted"/>
<feature type="region of interest" description="Disordered" evidence="1">
    <location>
        <begin position="72"/>
        <end position="121"/>
    </location>
</feature>
<feature type="compositionally biased region" description="Basic residues" evidence="1">
    <location>
        <begin position="575"/>
        <end position="587"/>
    </location>
</feature>
<feature type="region of interest" description="Disordered" evidence="1">
    <location>
        <begin position="308"/>
        <end position="340"/>
    </location>
</feature>
<evidence type="ECO:0000313" key="2">
    <source>
        <dbReference type="EMBL" id="TWH16740.1"/>
    </source>
</evidence>
<name>A0A562E4I9_RHORH</name>
<evidence type="ECO:0000256" key="1">
    <source>
        <dbReference type="SAM" id="MobiDB-lite"/>
    </source>
</evidence>